<dbReference type="InterPro" id="IPR010093">
    <property type="entry name" value="SinI_DNA-bd"/>
</dbReference>
<dbReference type="Proteomes" id="UP000216300">
    <property type="component" value="Unassembled WGS sequence"/>
</dbReference>
<keyword evidence="3" id="KW-0238">DNA-binding</keyword>
<dbReference type="NCBIfam" id="TIGR01764">
    <property type="entry name" value="excise"/>
    <property type="match status" value="1"/>
</dbReference>
<dbReference type="EMBL" id="NMVJ01000007">
    <property type="protein sequence ID" value="OYN90241.1"/>
    <property type="molecule type" value="Genomic_DNA"/>
</dbReference>
<evidence type="ECO:0000313" key="3">
    <source>
        <dbReference type="EMBL" id="OYN90241.1"/>
    </source>
</evidence>
<evidence type="ECO:0000313" key="4">
    <source>
        <dbReference type="Proteomes" id="UP000216300"/>
    </source>
</evidence>
<dbReference type="AlphaFoldDB" id="A0A255EGZ4"/>
<dbReference type="GO" id="GO:0003677">
    <property type="term" value="F:DNA binding"/>
    <property type="evidence" value="ECO:0007669"/>
    <property type="project" value="UniProtKB-KW"/>
</dbReference>
<dbReference type="InterPro" id="IPR041657">
    <property type="entry name" value="HTH_17"/>
</dbReference>
<dbReference type="SUPFAM" id="SSF46955">
    <property type="entry name" value="Putative DNA-binding domain"/>
    <property type="match status" value="1"/>
</dbReference>
<protein>
    <submittedName>
        <fullName evidence="3">DNA-binding protein</fullName>
    </submittedName>
</protein>
<dbReference type="RefSeq" id="WP_094454359.1">
    <property type="nucleotide sequence ID" value="NZ_NMVJ01000007.1"/>
</dbReference>
<keyword evidence="4" id="KW-1185">Reference proteome</keyword>
<proteinExistence type="predicted"/>
<sequence length="165" mass="17905">MSVASSPAAATGEPRTYLPPEHREAGAFKAVLDGLKEAPDERPALVGPHGEVIRIPAGAFEPMVQVLEAMTHGLAVHVAPLNAQLTTQEAANYLGISRPTLVKLLKDGAIPFSRPRRHRYVRLADLIAYADRQRDNRAAALDELAREAEKDGLYERLDGPPAAMR</sequence>
<feature type="region of interest" description="Disordered" evidence="1">
    <location>
        <begin position="1"/>
        <end position="22"/>
    </location>
</feature>
<organism evidence="3 4">
    <name type="scientific">Parenemella sanctibonifatiensis</name>
    <dbReference type="NCBI Taxonomy" id="2016505"/>
    <lineage>
        <taxon>Bacteria</taxon>
        <taxon>Bacillati</taxon>
        <taxon>Actinomycetota</taxon>
        <taxon>Actinomycetes</taxon>
        <taxon>Propionibacteriales</taxon>
        <taxon>Propionibacteriaceae</taxon>
        <taxon>Parenemella</taxon>
    </lineage>
</organism>
<evidence type="ECO:0000256" key="1">
    <source>
        <dbReference type="SAM" id="MobiDB-lite"/>
    </source>
</evidence>
<dbReference type="Pfam" id="PF12728">
    <property type="entry name" value="HTH_17"/>
    <property type="match status" value="1"/>
</dbReference>
<comment type="caution">
    <text evidence="3">The sequence shown here is derived from an EMBL/GenBank/DDBJ whole genome shotgun (WGS) entry which is preliminary data.</text>
</comment>
<feature type="domain" description="Helix-turn-helix" evidence="2">
    <location>
        <begin position="85"/>
        <end position="134"/>
    </location>
</feature>
<dbReference type="InterPro" id="IPR009061">
    <property type="entry name" value="DNA-bd_dom_put_sf"/>
</dbReference>
<gene>
    <name evidence="3" type="ORF">CGZ91_08725</name>
</gene>
<name>A0A255EGZ4_9ACTN</name>
<accession>A0A255EGZ4</accession>
<reference evidence="3 4" key="1">
    <citation type="submission" date="2017-07" db="EMBL/GenBank/DDBJ databases">
        <title>Draft whole genome sequences of clinical Proprionibacteriaceae strains.</title>
        <authorList>
            <person name="Bernier A.-M."/>
            <person name="Bernard K."/>
            <person name="Domingo M.-C."/>
        </authorList>
    </citation>
    <scope>NUCLEOTIDE SEQUENCE [LARGE SCALE GENOMIC DNA]</scope>
    <source>
        <strain evidence="3 4">NML 150081</strain>
    </source>
</reference>
<evidence type="ECO:0000259" key="2">
    <source>
        <dbReference type="Pfam" id="PF12728"/>
    </source>
</evidence>
<dbReference type="OrthoDB" id="26212at2"/>